<evidence type="ECO:0000313" key="2">
    <source>
        <dbReference type="WBParaSite" id="PS1159_v2.g13349.t1"/>
    </source>
</evidence>
<dbReference type="Proteomes" id="UP000887580">
    <property type="component" value="Unplaced"/>
</dbReference>
<reference evidence="2" key="1">
    <citation type="submission" date="2022-11" db="UniProtKB">
        <authorList>
            <consortium name="WormBaseParasite"/>
        </authorList>
    </citation>
    <scope>IDENTIFICATION</scope>
</reference>
<accession>A0AC35F325</accession>
<protein>
    <submittedName>
        <fullName evidence="2">Uncharacterized protein</fullName>
    </submittedName>
</protein>
<name>A0AC35F325_9BILA</name>
<organism evidence="1 2">
    <name type="scientific">Panagrolaimus sp. PS1159</name>
    <dbReference type="NCBI Taxonomy" id="55785"/>
    <lineage>
        <taxon>Eukaryota</taxon>
        <taxon>Metazoa</taxon>
        <taxon>Ecdysozoa</taxon>
        <taxon>Nematoda</taxon>
        <taxon>Chromadorea</taxon>
        <taxon>Rhabditida</taxon>
        <taxon>Tylenchina</taxon>
        <taxon>Panagrolaimomorpha</taxon>
        <taxon>Panagrolaimoidea</taxon>
        <taxon>Panagrolaimidae</taxon>
        <taxon>Panagrolaimus</taxon>
    </lineage>
</organism>
<dbReference type="WBParaSite" id="PS1159_v2.g13349.t1">
    <property type="protein sequence ID" value="PS1159_v2.g13349.t1"/>
    <property type="gene ID" value="PS1159_v2.g13349"/>
</dbReference>
<proteinExistence type="predicted"/>
<sequence>MQNKAGRYYIAMGYQNMSENNYEKVSVNKETYYTRKSPFIYSIKVITKAAFYYNETNGKFVNDGIIVQKTDDDNLIKFYTNKMSIFSVESLSPQITENDAYEPTAITIIEV</sequence>
<evidence type="ECO:0000313" key="1">
    <source>
        <dbReference type="Proteomes" id="UP000887580"/>
    </source>
</evidence>